<protein>
    <recommendedName>
        <fullName evidence="3">HNH nuclease domain-containing protein</fullName>
    </recommendedName>
</protein>
<dbReference type="AlphaFoldDB" id="A0A128A3W1"/>
<keyword evidence="2" id="KW-1185">Reference proteome</keyword>
<proteinExistence type="predicted"/>
<name>A0A128A3W1_9ARCH</name>
<sequence length="71" mass="8430">MSNFSGNNKTRKRLRRPTKIQVARSQNFMCYRCKRLITDDDTYDIHHMDGNSSNISPENLKVMHVKCHGWF</sequence>
<dbReference type="Proteomes" id="UP000196239">
    <property type="component" value="Chromosome 1"/>
</dbReference>
<dbReference type="EMBL" id="LN890280">
    <property type="protein sequence ID" value="CUR52040.1"/>
    <property type="molecule type" value="Genomic_DNA"/>
</dbReference>
<reference evidence="2" key="1">
    <citation type="submission" date="2015-10" db="EMBL/GenBank/DDBJ databases">
        <authorList>
            <person name="Lehtovirta-Morley L.E."/>
            <person name="Vieille C."/>
        </authorList>
    </citation>
    <scope>NUCLEOTIDE SEQUENCE [LARGE SCALE GENOMIC DNA]</scope>
</reference>
<gene>
    <name evidence="1" type="ORF">NDEV_1275</name>
</gene>
<evidence type="ECO:0000313" key="1">
    <source>
        <dbReference type="EMBL" id="CUR52040.1"/>
    </source>
</evidence>
<accession>A0A128A3W1</accession>
<evidence type="ECO:0000313" key="2">
    <source>
        <dbReference type="Proteomes" id="UP000196239"/>
    </source>
</evidence>
<evidence type="ECO:0008006" key="3">
    <source>
        <dbReference type="Google" id="ProtNLM"/>
    </source>
</evidence>
<organism evidence="1 2">
    <name type="scientific">Nitrosotalea devaniterrae</name>
    <dbReference type="NCBI Taxonomy" id="1078905"/>
    <lineage>
        <taxon>Archaea</taxon>
        <taxon>Nitrososphaerota</taxon>
        <taxon>Nitrososphaeria</taxon>
        <taxon>Nitrosotaleales</taxon>
        <taxon>Nitrosotaleaceae</taxon>
        <taxon>Nitrosotalea</taxon>
    </lineage>
</organism>
<dbReference type="KEGG" id="ndv:NDEV_1275"/>